<evidence type="ECO:0000313" key="3">
    <source>
        <dbReference type="Proteomes" id="UP000199642"/>
    </source>
</evidence>
<dbReference type="EMBL" id="FOPC01000019">
    <property type="protein sequence ID" value="SFH13328.1"/>
    <property type="molecule type" value="Genomic_DNA"/>
</dbReference>
<organism evidence="2 3">
    <name type="scientific">Algoriphagus hitonicola</name>
    <dbReference type="NCBI Taxonomy" id="435880"/>
    <lineage>
        <taxon>Bacteria</taxon>
        <taxon>Pseudomonadati</taxon>
        <taxon>Bacteroidota</taxon>
        <taxon>Cytophagia</taxon>
        <taxon>Cytophagales</taxon>
        <taxon>Cyclobacteriaceae</taxon>
        <taxon>Algoriphagus</taxon>
    </lineage>
</organism>
<proteinExistence type="predicted"/>
<dbReference type="Gene3D" id="2.120.10.30">
    <property type="entry name" value="TolB, C-terminal domain"/>
    <property type="match status" value="1"/>
</dbReference>
<dbReference type="STRING" id="435880.SAMN04487988_11927"/>
<reference evidence="3" key="1">
    <citation type="submission" date="2016-10" db="EMBL/GenBank/DDBJ databases">
        <authorList>
            <person name="Varghese N."/>
            <person name="Submissions S."/>
        </authorList>
    </citation>
    <scope>NUCLEOTIDE SEQUENCE [LARGE SCALE GENOMIC DNA]</scope>
    <source>
        <strain evidence="3">DSM 19315</strain>
    </source>
</reference>
<dbReference type="SUPFAM" id="SSF50956">
    <property type="entry name" value="Thermostable phytase (3-phytase)"/>
    <property type="match status" value="1"/>
</dbReference>
<accession>A0A1I2XIK8</accession>
<keyword evidence="3" id="KW-1185">Reference proteome</keyword>
<dbReference type="AlphaFoldDB" id="A0A1I2XIK8"/>
<name>A0A1I2XIK8_9BACT</name>
<dbReference type="GO" id="GO:0016158">
    <property type="term" value="F:inositol hexakisphosphate 3-phosphatase activity"/>
    <property type="evidence" value="ECO:0007669"/>
    <property type="project" value="InterPro"/>
</dbReference>
<gene>
    <name evidence="2" type="ORF">SAMN04487988_11927</name>
</gene>
<protein>
    <submittedName>
        <fullName evidence="2">3-phytase</fullName>
    </submittedName>
</protein>
<dbReference type="Pfam" id="PF02333">
    <property type="entry name" value="Phytase"/>
    <property type="match status" value="1"/>
</dbReference>
<sequence>MVIKQQKTMHKTSIYFISLFVLLGVFSCQKSQIATESIPENQEIEKIQPLYVSDSVIHDTDDPAIWIHPEDHKQSLIIGTDKDADGALYVFDLKGNAIDSLIRRDIQRPNNVDVGYGLAMGSDTIDFAVTGERLTSRLRFFKLPEMVELNPGGIEIFQGENGEEYRDLMGVAIYKSPQSGKIYVIAGRKNGPTDGTYLWQYEILSTEEGLSLELVRKFANFSGIKEIEAIAVDQELGYVYCSDEGVGVRKYYAEPEMGNEELSLFAQDGFADDHEGISIYKSSDREGYLLISDQGADLFRVFPREGTNQNAHEHPLLATIPLSTLSSDGSEVTALDLGQDYPSGLFVAMSDDKTFQIYAWEQLEKHIQKNQ</sequence>
<evidence type="ECO:0000259" key="1">
    <source>
        <dbReference type="PROSITE" id="PS51662"/>
    </source>
</evidence>
<dbReference type="Proteomes" id="UP000199642">
    <property type="component" value="Unassembled WGS sequence"/>
</dbReference>
<dbReference type="InterPro" id="IPR003431">
    <property type="entry name" value="B-propeller_Phytase"/>
</dbReference>
<feature type="domain" description="BPP" evidence="1">
    <location>
        <begin position="31"/>
        <end position="367"/>
    </location>
</feature>
<dbReference type="InterPro" id="IPR011042">
    <property type="entry name" value="6-blade_b-propeller_TolB-like"/>
</dbReference>
<dbReference type="PROSITE" id="PS51662">
    <property type="entry name" value="BP_PHYTASE"/>
    <property type="match status" value="1"/>
</dbReference>
<dbReference type="PROSITE" id="PS51257">
    <property type="entry name" value="PROKAR_LIPOPROTEIN"/>
    <property type="match status" value="1"/>
</dbReference>
<evidence type="ECO:0000313" key="2">
    <source>
        <dbReference type="EMBL" id="SFH13328.1"/>
    </source>
</evidence>